<sequence length="86" mass="9616">MLASHQGSGTPPGCDGDEDVTMDGWCHACEPHTQRERFGIATIADKLRETRLRWVTSFTELVQITVRVCGQMCAPLCTKRTLISFF</sequence>
<dbReference type="AlphaFoldDB" id="A0A0C2C7J4"/>
<name>A0A0C2C7J4_9BILA</name>
<evidence type="ECO:0000313" key="1">
    <source>
        <dbReference type="EMBL" id="KIH45627.1"/>
    </source>
</evidence>
<keyword evidence="2" id="KW-1185">Reference proteome</keyword>
<protein>
    <submittedName>
        <fullName evidence="1">Uncharacterized protein</fullName>
    </submittedName>
</protein>
<reference evidence="1 2" key="1">
    <citation type="submission" date="2013-12" db="EMBL/GenBank/DDBJ databases">
        <title>Draft genome of the parsitic nematode Ancylostoma duodenale.</title>
        <authorList>
            <person name="Mitreva M."/>
        </authorList>
    </citation>
    <scope>NUCLEOTIDE SEQUENCE [LARGE SCALE GENOMIC DNA]</scope>
    <source>
        <strain evidence="1 2">Zhejiang</strain>
    </source>
</reference>
<gene>
    <name evidence="1" type="ORF">ANCDUO_24332</name>
</gene>
<organism evidence="1 2">
    <name type="scientific">Ancylostoma duodenale</name>
    <dbReference type="NCBI Taxonomy" id="51022"/>
    <lineage>
        <taxon>Eukaryota</taxon>
        <taxon>Metazoa</taxon>
        <taxon>Ecdysozoa</taxon>
        <taxon>Nematoda</taxon>
        <taxon>Chromadorea</taxon>
        <taxon>Rhabditida</taxon>
        <taxon>Rhabditina</taxon>
        <taxon>Rhabditomorpha</taxon>
        <taxon>Strongyloidea</taxon>
        <taxon>Ancylostomatidae</taxon>
        <taxon>Ancylostomatinae</taxon>
        <taxon>Ancylostoma</taxon>
    </lineage>
</organism>
<dbReference type="OrthoDB" id="10491519at2759"/>
<dbReference type="EMBL" id="KN771802">
    <property type="protein sequence ID" value="KIH45627.1"/>
    <property type="molecule type" value="Genomic_DNA"/>
</dbReference>
<dbReference type="Proteomes" id="UP000054047">
    <property type="component" value="Unassembled WGS sequence"/>
</dbReference>
<proteinExistence type="predicted"/>
<evidence type="ECO:0000313" key="2">
    <source>
        <dbReference type="Proteomes" id="UP000054047"/>
    </source>
</evidence>
<accession>A0A0C2C7J4</accession>